<dbReference type="Proteomes" id="UP001235030">
    <property type="component" value="Chromosome"/>
</dbReference>
<evidence type="ECO:0008006" key="3">
    <source>
        <dbReference type="Google" id="ProtNLM"/>
    </source>
</evidence>
<keyword evidence="2" id="KW-1185">Reference proteome</keyword>
<name>A0ABY9PW43_9FIRM</name>
<proteinExistence type="predicted"/>
<sequence>MEMSTEEKKAIAVIRNYLNVDWEDSYILSEYDFVVDQLIQNSKASKSADIKSMSEGDQSVTYKDNSGPWTITDDIKAMLPKPYIKLFY</sequence>
<protein>
    <recommendedName>
        <fullName evidence="3">Phage gp6-like head-tail connector protein</fullName>
    </recommendedName>
</protein>
<gene>
    <name evidence="1" type="ORF">TEMA_01790</name>
</gene>
<accession>A0ABY9PW43</accession>
<evidence type="ECO:0000313" key="1">
    <source>
        <dbReference type="EMBL" id="WMT79908.1"/>
    </source>
</evidence>
<dbReference type="Gene3D" id="1.10.246.150">
    <property type="match status" value="1"/>
</dbReference>
<dbReference type="InterPro" id="IPR053746">
    <property type="entry name" value="Viral_HT_Connector_Assembly"/>
</dbReference>
<dbReference type="EMBL" id="CP101637">
    <property type="protein sequence ID" value="WMT79908.1"/>
    <property type="molecule type" value="Genomic_DNA"/>
</dbReference>
<evidence type="ECO:0000313" key="2">
    <source>
        <dbReference type="Proteomes" id="UP001235030"/>
    </source>
</evidence>
<organism evidence="1 2">
    <name type="scientific">Terrisporobacter mayombei</name>
    <dbReference type="NCBI Taxonomy" id="1541"/>
    <lineage>
        <taxon>Bacteria</taxon>
        <taxon>Bacillati</taxon>
        <taxon>Bacillota</taxon>
        <taxon>Clostridia</taxon>
        <taxon>Peptostreptococcales</taxon>
        <taxon>Peptostreptococcaceae</taxon>
        <taxon>Terrisporobacter</taxon>
    </lineage>
</organism>
<reference evidence="1 2" key="1">
    <citation type="submission" date="2022-07" db="EMBL/GenBank/DDBJ databases">
        <title>Genome sequence of Terrisporobacter mayombei DSM6539.</title>
        <authorList>
            <person name="Boeer T."/>
            <person name="Bengelsdorf F.R."/>
            <person name="Daniel R."/>
            <person name="Poehlein A."/>
        </authorList>
    </citation>
    <scope>NUCLEOTIDE SEQUENCE [LARGE SCALE GENOMIC DNA]</scope>
    <source>
        <strain evidence="1 2">DSM 6539</strain>
    </source>
</reference>
<dbReference type="RefSeq" id="WP_306665654.1">
    <property type="nucleotide sequence ID" value="NZ_CP101637.1"/>
</dbReference>